<evidence type="ECO:0000313" key="2">
    <source>
        <dbReference type="EMBL" id="CVK32651.1"/>
    </source>
</evidence>
<dbReference type="SUPFAM" id="SSF51126">
    <property type="entry name" value="Pectin lyase-like"/>
    <property type="match status" value="1"/>
</dbReference>
<dbReference type="CDD" id="cd00146">
    <property type="entry name" value="PKD"/>
    <property type="match status" value="2"/>
</dbReference>
<dbReference type="Pfam" id="PF18911">
    <property type="entry name" value="PKD_4"/>
    <property type="match status" value="1"/>
</dbReference>
<dbReference type="PANTHER" id="PTHR36842:SF1">
    <property type="entry name" value="PROTEIN TOLB"/>
    <property type="match status" value="1"/>
</dbReference>
<organism evidence="2 3">
    <name type="scientific">Methanoculleus bourgensis</name>
    <dbReference type="NCBI Taxonomy" id="83986"/>
    <lineage>
        <taxon>Archaea</taxon>
        <taxon>Methanobacteriati</taxon>
        <taxon>Methanobacteriota</taxon>
        <taxon>Stenosarchaea group</taxon>
        <taxon>Methanomicrobia</taxon>
        <taxon>Methanomicrobiales</taxon>
        <taxon>Methanomicrobiaceae</taxon>
        <taxon>Methanoculleus</taxon>
    </lineage>
</organism>
<evidence type="ECO:0000259" key="1">
    <source>
        <dbReference type="PROSITE" id="PS50093"/>
    </source>
</evidence>
<dbReference type="InterPro" id="IPR011050">
    <property type="entry name" value="Pectin_lyase_fold/virulence"/>
</dbReference>
<dbReference type="SMART" id="SM00089">
    <property type="entry name" value="PKD"/>
    <property type="match status" value="2"/>
</dbReference>
<gene>
    <name evidence="2" type="ORF">MMAB1_1438</name>
</gene>
<dbReference type="FunFam" id="2.60.40.10:FF:000270">
    <property type="entry name" value="Cell surface protein"/>
    <property type="match status" value="1"/>
</dbReference>
<dbReference type="InterPro" id="IPR035986">
    <property type="entry name" value="PKD_dom_sf"/>
</dbReference>
<evidence type="ECO:0000313" key="3">
    <source>
        <dbReference type="Proteomes" id="UP000069850"/>
    </source>
</evidence>
<protein>
    <recommendedName>
        <fullName evidence="1">PKD domain-containing protein</fullName>
    </recommendedName>
</protein>
<dbReference type="OrthoDB" id="59577at2157"/>
<dbReference type="KEGG" id="mema:MMAB1_1438"/>
<dbReference type="PROSITE" id="PS50093">
    <property type="entry name" value="PKD"/>
    <property type="match status" value="2"/>
</dbReference>
<name>A0A0X3BL00_9EURY</name>
<dbReference type="Gene3D" id="2.60.40.10">
    <property type="entry name" value="Immunoglobulins"/>
    <property type="match status" value="2"/>
</dbReference>
<accession>A0A0X3BL00</accession>
<dbReference type="Proteomes" id="UP000069850">
    <property type="component" value="Chromosome 1"/>
</dbReference>
<dbReference type="InterPro" id="IPR022409">
    <property type="entry name" value="PKD/Chitinase_dom"/>
</dbReference>
<dbReference type="SUPFAM" id="SSF49299">
    <property type="entry name" value="PKD domain"/>
    <property type="match status" value="2"/>
</dbReference>
<dbReference type="PANTHER" id="PTHR36842">
    <property type="entry name" value="PROTEIN TOLB HOMOLOG"/>
    <property type="match status" value="1"/>
</dbReference>
<dbReference type="Gene3D" id="2.160.20.10">
    <property type="entry name" value="Single-stranded right-handed beta-helix, Pectin lyase-like"/>
    <property type="match status" value="1"/>
</dbReference>
<feature type="domain" description="PKD" evidence="1">
    <location>
        <begin position="344"/>
        <end position="404"/>
    </location>
</feature>
<dbReference type="InterPro" id="IPR012334">
    <property type="entry name" value="Pectin_lyas_fold"/>
</dbReference>
<reference evidence="2 3" key="1">
    <citation type="submission" date="2016-01" db="EMBL/GenBank/DDBJ databases">
        <authorList>
            <person name="Manzoor S."/>
        </authorList>
    </citation>
    <scope>NUCLEOTIDE SEQUENCE [LARGE SCALE GENOMIC DNA]</scope>
    <source>
        <strain evidence="2">Methanoculleus sp MAB1</strain>
    </source>
</reference>
<dbReference type="InterPro" id="IPR013783">
    <property type="entry name" value="Ig-like_fold"/>
</dbReference>
<feature type="domain" description="PKD" evidence="1">
    <location>
        <begin position="549"/>
        <end position="632"/>
    </location>
</feature>
<dbReference type="AlphaFoldDB" id="A0A0X3BL00"/>
<dbReference type="EMBL" id="LT158599">
    <property type="protein sequence ID" value="CVK32651.1"/>
    <property type="molecule type" value="Genomic_DNA"/>
</dbReference>
<proteinExistence type="predicted"/>
<dbReference type="InterPro" id="IPR000601">
    <property type="entry name" value="PKD_dom"/>
</dbReference>
<dbReference type="Pfam" id="PF00801">
    <property type="entry name" value="PKD"/>
    <property type="match status" value="1"/>
</dbReference>
<sequence>MMKNSYFHLALLIGLLCIVLPASAMTWYVDDGGEADFHDIQSAINAASSGDTICVLSGTYSRFSVSKPDLTIQAIETSGPVIIDSSTSGELRIPSGDNEDATGTVVDGFTFECVGQVPISLGSYGPANDSVVRNCTFYDTKQISLQNDYANRTFENNVFVNTTGTPASVFLLRSSNINIINNTFINVTPKSGVISLYKTTAADNTIVGNTFDSTFEGNAFYFREAGENNRIYQNNNVSGVALQGTAPATTHLNSTAPVTYTYNGVEHTGFVGNFWSSYAATDDNNDGILDTPHVLPDGLGTDYAPLAGAWVDGVIVAGPAPATPSDVTITSPAPGSTYEIGIPVQFSATATGADLTYTWETGDGGNATGQDVNYTYSKPGTYTVNLTVSNEHGSSSAEIGIVITKPDPIVFNTSVTVYADEPIVVDNVSYGGNTFFNILAAAGYTYTYGDSESGYSDRKPLLTLTIDDVTYPTRDFGADYKWKFYETIGTGDDKKFKKSLNGYIDKSGTYYIWYGDMSQFGGWDLPAVNNSIYVIELNVDLQPTRPGALPVASFAANTTSGDAPLAVAFTDTSTDASSWSWTFGDGATSAEQHPVHTYTAPGTYTVTLTVANADGSDRASKTLTVTDSGGEEANVLVLHQGWNFVSTPKRLADGGNTFAIFTGVDTAGRTILLYDGLDYDWKAMSPTDAFRPLDGVWIYANGTYTIPLVFAGGAPELPPTKDLGKGWNAIGFSDTVPEAAAPTLLSLGDRWATLIGYNAEEQKYENAVIRNTPESETQKMQPMQGYWIYMTQAETLAAISA</sequence>